<dbReference type="GO" id="GO:0003700">
    <property type="term" value="F:DNA-binding transcription factor activity"/>
    <property type="evidence" value="ECO:0007669"/>
    <property type="project" value="InterPro"/>
</dbReference>
<feature type="coiled-coil region" evidence="1">
    <location>
        <begin position="193"/>
        <end position="262"/>
    </location>
</feature>
<dbReference type="InterPro" id="IPR046347">
    <property type="entry name" value="bZIP_sf"/>
</dbReference>
<feature type="domain" description="BZIP" evidence="3">
    <location>
        <begin position="182"/>
        <end position="245"/>
    </location>
</feature>
<gene>
    <name evidence="4" type="ORF">CCAE0312_LOCUS8780</name>
</gene>
<feature type="region of interest" description="Disordered" evidence="2">
    <location>
        <begin position="94"/>
        <end position="175"/>
    </location>
</feature>
<evidence type="ECO:0000256" key="1">
    <source>
        <dbReference type="SAM" id="Coils"/>
    </source>
</evidence>
<reference evidence="4" key="1">
    <citation type="submission" date="2021-01" db="EMBL/GenBank/DDBJ databases">
        <authorList>
            <person name="Corre E."/>
            <person name="Pelletier E."/>
            <person name="Niang G."/>
            <person name="Scheremetjew M."/>
            <person name="Finn R."/>
            <person name="Kale V."/>
            <person name="Holt S."/>
            <person name="Cochrane G."/>
            <person name="Meng A."/>
            <person name="Brown T."/>
            <person name="Cohen L."/>
        </authorList>
    </citation>
    <scope>NUCLEOTIDE SEQUENCE</scope>
    <source>
        <strain evidence="4">SAG 36.94</strain>
    </source>
</reference>
<organism evidence="4">
    <name type="scientific">Compsopogon caeruleus</name>
    <dbReference type="NCBI Taxonomy" id="31354"/>
    <lineage>
        <taxon>Eukaryota</taxon>
        <taxon>Rhodophyta</taxon>
        <taxon>Compsopogonophyceae</taxon>
        <taxon>Compsopogonales</taxon>
        <taxon>Compsopogonaceae</taxon>
        <taxon>Compsopogon</taxon>
    </lineage>
</organism>
<dbReference type="EMBL" id="HBGH01015813">
    <property type="protein sequence ID" value="CAD9236683.1"/>
    <property type="molecule type" value="Transcribed_RNA"/>
</dbReference>
<evidence type="ECO:0000259" key="3">
    <source>
        <dbReference type="PROSITE" id="PS50217"/>
    </source>
</evidence>
<dbReference type="SMART" id="SM00338">
    <property type="entry name" value="BRLZ"/>
    <property type="match status" value="1"/>
</dbReference>
<evidence type="ECO:0000313" key="4">
    <source>
        <dbReference type="EMBL" id="CAD9236683.1"/>
    </source>
</evidence>
<proteinExistence type="predicted"/>
<feature type="compositionally biased region" description="Acidic residues" evidence="2">
    <location>
        <begin position="1"/>
        <end position="11"/>
    </location>
</feature>
<feature type="compositionally biased region" description="Low complexity" evidence="2">
    <location>
        <begin position="129"/>
        <end position="147"/>
    </location>
</feature>
<feature type="compositionally biased region" description="Polar residues" evidence="2">
    <location>
        <begin position="109"/>
        <end position="122"/>
    </location>
</feature>
<evidence type="ECO:0000256" key="2">
    <source>
        <dbReference type="SAM" id="MobiDB-lite"/>
    </source>
</evidence>
<protein>
    <recommendedName>
        <fullName evidence="3">BZIP domain-containing protein</fullName>
    </recommendedName>
</protein>
<sequence>MVVERNDDEVTGEFLVGESEHDHKREIAEVVAEVERDVRRRGEGGGTETSGMDIEAVAVTATSVGRGRESASLCVLASSPDQDALAHATYGLSGNHMGTPFPDLRRSQMDGTASVMASSATGSPPDPDMMATHASASASARGGMSSGIAHHIDIAPHPDSVQTADDSGDRPKRKRNIYSTEEERRMARILKNRRTAEESRQRRLQKMKELEALAAGADEREKKLRAEITELRGELAVQMAQVKRLQCDLHVAREEADKLRMVG</sequence>
<dbReference type="InterPro" id="IPR004827">
    <property type="entry name" value="bZIP"/>
</dbReference>
<dbReference type="AlphaFoldDB" id="A0A7S1TI31"/>
<dbReference type="CDD" id="cd14686">
    <property type="entry name" value="bZIP"/>
    <property type="match status" value="1"/>
</dbReference>
<keyword evidence="1" id="KW-0175">Coiled coil</keyword>
<dbReference type="SUPFAM" id="SSF57959">
    <property type="entry name" value="Leucine zipper domain"/>
    <property type="match status" value="1"/>
</dbReference>
<name>A0A7S1TI31_9RHOD</name>
<dbReference type="PROSITE" id="PS50217">
    <property type="entry name" value="BZIP"/>
    <property type="match status" value="1"/>
</dbReference>
<accession>A0A7S1TI31</accession>
<feature type="region of interest" description="Disordered" evidence="2">
    <location>
        <begin position="1"/>
        <end position="22"/>
    </location>
</feature>